<dbReference type="InterPro" id="IPR022409">
    <property type="entry name" value="PKD/Chitinase_dom"/>
</dbReference>
<evidence type="ECO:0000256" key="1">
    <source>
        <dbReference type="SAM" id="SignalP"/>
    </source>
</evidence>
<gene>
    <name evidence="4" type="ORF">GY24_07220</name>
</gene>
<evidence type="ECO:0000259" key="2">
    <source>
        <dbReference type="PROSITE" id="PS50093"/>
    </source>
</evidence>
<dbReference type="InterPro" id="IPR036415">
    <property type="entry name" value="Lamin_tail_dom_sf"/>
</dbReference>
<feature type="domain" description="PKD" evidence="2">
    <location>
        <begin position="819"/>
        <end position="907"/>
    </location>
</feature>
<evidence type="ECO:0000313" key="4">
    <source>
        <dbReference type="EMBL" id="PPL19237.1"/>
    </source>
</evidence>
<dbReference type="Pfam" id="PF00932">
    <property type="entry name" value="LTD"/>
    <property type="match status" value="2"/>
</dbReference>
<accession>A0ABX5AWG5</accession>
<dbReference type="CDD" id="cd00146">
    <property type="entry name" value="PKD"/>
    <property type="match status" value="1"/>
</dbReference>
<evidence type="ECO:0000259" key="3">
    <source>
        <dbReference type="PROSITE" id="PS51841"/>
    </source>
</evidence>
<feature type="signal peptide" evidence="1">
    <location>
        <begin position="1"/>
        <end position="24"/>
    </location>
</feature>
<feature type="domain" description="LTD" evidence="3">
    <location>
        <begin position="655"/>
        <end position="769"/>
    </location>
</feature>
<sequence>MAFALTLTTAFGALVFAPAAPAHADPGGIVISELNYHAVSDVDGDDFLELSNTSAASIDVSGWSFSAGVTGAFPAGTVIPANGYLVVGKDAARFQLTYGFAPDAVYGGNLSNSGETVTLVDGGLAVIDTVTYADVAPWPTSPDATGPTLELRDLLSDNTLPESWGASLTTGGTPKAVNSLNGTGVPPAITETLATPARPTPSQAVVVSARLQPGSTATLSYKVMFAADVAIPFLDDTASPGGAGDGVYAATIPAQSAGKLIRYRIDALAGSKAYSMPAAGESMRYHGVVVRDSAATSQLPVIEWFMDDAVYADILANHRLDDVAGAAVWAYNGEVIDGVQMSVRGNSSRTDAKVNWKVVMPAGYKFDLGGQLPYALDKFALQNYSANFADVGWSTVKAAGARGLSIIPVRTQRNAAFWSLGRIMETEDGSWRTAQGVKTWAIYKADGGAVGKTASPAALKAALWLDKKTREDEDFTDVWTLSNTVDAPASAAQQAWIYENVNVPELINYMAINSIMRHQDSGWYNWWLARDTEGTGRWEMWHWDLNWIFTLPASDGKGLFLTPDTSNRFTQAMLRYPEFKEMFYRRLSTLSDQFLAAGQFEAQWDAISAKTTPEWNLDRAKWGGYTPASARSAFVAGLADRRAAIIGNTGAGKLVPPAQSANAAVVINEIQYHPAGTGGEFIELANPGATAVDISGWTIDAVGLTIQPGTVVPAGGRVVFVATDVAFRAAHTGANRLVGGSFSGTLDDAGEAVVLKAGTRIVDSVSYTNAAPWPAAADGTGPSLELLSPTADNADPANWRASSTVQGTPGLPNTPDAAANVAPSAAMTTSATGLTVTVNGSTSRDPDGTIAGYAWNFGDSGTSTGVSASHTFATAGTYTVTLTVTDNQGATGTAREVLTVAATPGGAFAVDSFTRTVTGGLGTAETGGVWTPQANASSFAVNGGAARVTARSGTSMRAFLNGVSSTDTDVKTTISFPRQTASSMYVGVVARQVGAASYGARVVVSASGTVQLQTQLNTDTILRSSSLAGISFATGDKLNLRVQVFGTAPTTIRAKAWKAGTAEPASWQLSSTDATAALQAPGSVGLYSYLSSTASPSPVVVSFDDFRAGPAN</sequence>
<dbReference type="InterPro" id="IPR000601">
    <property type="entry name" value="PKD_dom"/>
</dbReference>
<feature type="domain" description="LTD" evidence="3">
    <location>
        <begin position="16"/>
        <end position="134"/>
    </location>
</feature>
<name>A0ABX5AWG5_9MICO</name>
<comment type="caution">
    <text evidence="4">The sequence shown here is derived from an EMBL/GenBank/DDBJ whole genome shotgun (WGS) entry which is preliminary data.</text>
</comment>
<protein>
    <recommendedName>
        <fullName evidence="6">PKD domain-containing protein</fullName>
    </recommendedName>
</protein>
<dbReference type="Proteomes" id="UP000237755">
    <property type="component" value="Unassembled WGS sequence"/>
</dbReference>
<keyword evidence="5" id="KW-1185">Reference proteome</keyword>
<dbReference type="EMBL" id="MPZN01000017">
    <property type="protein sequence ID" value="PPL19237.1"/>
    <property type="molecule type" value="Genomic_DNA"/>
</dbReference>
<dbReference type="SUPFAM" id="SSF74853">
    <property type="entry name" value="Lamin A/C globular tail domain"/>
    <property type="match status" value="2"/>
</dbReference>
<dbReference type="SUPFAM" id="SSF49299">
    <property type="entry name" value="PKD domain"/>
    <property type="match status" value="1"/>
</dbReference>
<dbReference type="InterPro" id="IPR013783">
    <property type="entry name" value="Ig-like_fold"/>
</dbReference>
<dbReference type="Pfam" id="PF08757">
    <property type="entry name" value="CotH"/>
    <property type="match status" value="1"/>
</dbReference>
<dbReference type="Gene3D" id="2.60.40.1260">
    <property type="entry name" value="Lamin Tail domain"/>
    <property type="match status" value="1"/>
</dbReference>
<dbReference type="PROSITE" id="PS50093">
    <property type="entry name" value="PKD"/>
    <property type="match status" value="1"/>
</dbReference>
<dbReference type="InterPro" id="IPR001322">
    <property type="entry name" value="Lamin_tail_dom"/>
</dbReference>
<dbReference type="Gene3D" id="2.60.40.10">
    <property type="entry name" value="Immunoglobulins"/>
    <property type="match status" value="1"/>
</dbReference>
<evidence type="ECO:0008006" key="6">
    <source>
        <dbReference type="Google" id="ProtNLM"/>
    </source>
</evidence>
<organism evidence="4 5">
    <name type="scientific">Microterricola pindariensis</name>
    <dbReference type="NCBI Taxonomy" id="478010"/>
    <lineage>
        <taxon>Bacteria</taxon>
        <taxon>Bacillati</taxon>
        <taxon>Actinomycetota</taxon>
        <taxon>Actinomycetes</taxon>
        <taxon>Micrococcales</taxon>
        <taxon>Microbacteriaceae</taxon>
        <taxon>Microterricola</taxon>
    </lineage>
</organism>
<dbReference type="InterPro" id="IPR035986">
    <property type="entry name" value="PKD_dom_sf"/>
</dbReference>
<dbReference type="InterPro" id="IPR014867">
    <property type="entry name" value="Spore_coat_CotH_CotH2/3/7"/>
</dbReference>
<proteinExistence type="predicted"/>
<feature type="chain" id="PRO_5046601311" description="PKD domain-containing protein" evidence="1">
    <location>
        <begin position="25"/>
        <end position="1112"/>
    </location>
</feature>
<keyword evidence="1" id="KW-0732">Signal</keyword>
<dbReference type="PROSITE" id="PS51841">
    <property type="entry name" value="LTD"/>
    <property type="match status" value="2"/>
</dbReference>
<reference evidence="4 5" key="1">
    <citation type="journal article" date="2008" name="Int. J. Syst. Evol. Microbiol.">
        <title>Leifsonia pindariensis sp. nov., isolated from the Pindari glacier of the Indian Himalayas, and emended description of the genus Leifsonia.</title>
        <authorList>
            <person name="Reddy G.S."/>
            <person name="Prabagaran S.R."/>
            <person name="Shivaji S."/>
        </authorList>
    </citation>
    <scope>NUCLEOTIDE SEQUENCE [LARGE SCALE GENOMIC DNA]</scope>
    <source>
        <strain evidence="4 5">PON 10</strain>
    </source>
</reference>
<dbReference type="SMART" id="SM00089">
    <property type="entry name" value="PKD"/>
    <property type="match status" value="1"/>
</dbReference>
<evidence type="ECO:0000313" key="5">
    <source>
        <dbReference type="Proteomes" id="UP000237755"/>
    </source>
</evidence>
<dbReference type="Pfam" id="PF18911">
    <property type="entry name" value="PKD_4"/>
    <property type="match status" value="1"/>
</dbReference>
<dbReference type="RefSeq" id="WP_161498701.1">
    <property type="nucleotide sequence ID" value="NZ_MPZN01000017.1"/>
</dbReference>